<feature type="compositionally biased region" description="Low complexity" evidence="9">
    <location>
        <begin position="82"/>
        <end position="95"/>
    </location>
</feature>
<feature type="domain" description="FAD-binding FR-type" evidence="10">
    <location>
        <begin position="178"/>
        <end position="299"/>
    </location>
</feature>
<sequence>MTCLCHISRIRAPGSALGPRNGLQHVSRAASTSISTSHSSSSPSSPALTYLIPPRQQINSPHSPKRPPQTRSALVSARQLGTTTTSAKSQSSESSQPPPPSRNNNNNNNNNNNKHEYNNHDNNNNSKTHPKHWTKRWPARTSLLLLLAVCALPPISEALRTGDNILLTSTVGRPLNPETFVPFTITAREQVSPTSFILTVRPLHARDAPSFFLPDQHANGPVLARAWQHGLWSVEIKQPQLQVARDYTPLPPRDDDLDRGVLRFLIRRLDGGEVSSYLSRLGVGDGVELRGPHLGFDVRARLGDSGDSVVFLAGGTGIAPALQAARALLDDNNEQPTTVSILWANRHRADCDGPGGIASLLAEEKQRHGDRLRYACTVDEEGSFISAGAIAELTGMSSITPVSSPGWFSFSLWGGNKTVPTAGDARDLLPSATGIAEESCPFHSARRLVAMPARDTPGAGCTCKEQHHGKNLLMVSGPDGFVAAFAGAKVWGAGRELQGPVGGVVGALKKQYPGFWADWLVLKL</sequence>
<evidence type="ECO:0000256" key="6">
    <source>
        <dbReference type="ARBA" id="ARBA00023002"/>
    </source>
</evidence>
<comment type="subcellular location">
    <subcellularLocation>
        <location evidence="2">Membrane</location>
    </subcellularLocation>
</comment>
<dbReference type="InterPro" id="IPR017938">
    <property type="entry name" value="Riboflavin_synthase-like_b-brl"/>
</dbReference>
<dbReference type="Pfam" id="PF00175">
    <property type="entry name" value="NAD_binding_1"/>
    <property type="match status" value="1"/>
</dbReference>
<name>A0AAE0X5X6_9PEZI</name>
<dbReference type="InterPro" id="IPR001834">
    <property type="entry name" value="CBR-like"/>
</dbReference>
<evidence type="ECO:0000256" key="1">
    <source>
        <dbReference type="ARBA" id="ARBA00001974"/>
    </source>
</evidence>
<feature type="binding site" evidence="8">
    <location>
        <position position="245"/>
    </location>
    <ligand>
        <name>FAD</name>
        <dbReference type="ChEBI" id="CHEBI:57692"/>
    </ligand>
</feature>
<feature type="binding site" evidence="8">
    <location>
        <position position="275"/>
    </location>
    <ligand>
        <name>FAD</name>
        <dbReference type="ChEBI" id="CHEBI:57692"/>
    </ligand>
</feature>
<feature type="binding site" evidence="8">
    <location>
        <position position="274"/>
    </location>
    <ligand>
        <name>FAD</name>
        <dbReference type="ChEBI" id="CHEBI:57692"/>
    </ligand>
</feature>
<evidence type="ECO:0000256" key="7">
    <source>
        <dbReference type="ARBA" id="ARBA00023136"/>
    </source>
</evidence>
<comment type="cofactor">
    <cofactor evidence="1 8">
        <name>FAD</name>
        <dbReference type="ChEBI" id="CHEBI:57692"/>
    </cofactor>
</comment>
<feature type="binding site" evidence="8">
    <location>
        <position position="247"/>
    </location>
    <ligand>
        <name>FAD</name>
        <dbReference type="ChEBI" id="CHEBI:57692"/>
    </ligand>
</feature>
<dbReference type="PROSITE" id="PS51384">
    <property type="entry name" value="FAD_FR"/>
    <property type="match status" value="1"/>
</dbReference>
<dbReference type="InterPro" id="IPR039261">
    <property type="entry name" value="FNR_nucleotide-bd"/>
</dbReference>
<organism evidence="11 12">
    <name type="scientific">Podospora appendiculata</name>
    <dbReference type="NCBI Taxonomy" id="314037"/>
    <lineage>
        <taxon>Eukaryota</taxon>
        <taxon>Fungi</taxon>
        <taxon>Dikarya</taxon>
        <taxon>Ascomycota</taxon>
        <taxon>Pezizomycotina</taxon>
        <taxon>Sordariomycetes</taxon>
        <taxon>Sordariomycetidae</taxon>
        <taxon>Sordariales</taxon>
        <taxon>Podosporaceae</taxon>
        <taxon>Podospora</taxon>
    </lineage>
</organism>
<dbReference type="CDD" id="cd06183">
    <property type="entry name" value="cyt_b5_reduct_like"/>
    <property type="match status" value="1"/>
</dbReference>
<keyword evidence="7" id="KW-0472">Membrane</keyword>
<keyword evidence="4 8" id="KW-0285">Flavoprotein</keyword>
<dbReference type="PRINTS" id="PR00406">
    <property type="entry name" value="CYTB5RDTASE"/>
</dbReference>
<dbReference type="InterPro" id="IPR017927">
    <property type="entry name" value="FAD-bd_FR_type"/>
</dbReference>
<dbReference type="PANTHER" id="PTHR19370">
    <property type="entry name" value="NADH-CYTOCHROME B5 REDUCTASE"/>
    <property type="match status" value="1"/>
</dbReference>
<reference evidence="11" key="2">
    <citation type="submission" date="2023-06" db="EMBL/GenBank/DDBJ databases">
        <authorList>
            <consortium name="Lawrence Berkeley National Laboratory"/>
            <person name="Haridas S."/>
            <person name="Hensen N."/>
            <person name="Bonometti L."/>
            <person name="Westerberg I."/>
            <person name="Brannstrom I.O."/>
            <person name="Guillou S."/>
            <person name="Cros-Aarteil S."/>
            <person name="Calhoun S."/>
            <person name="Kuo A."/>
            <person name="Mondo S."/>
            <person name="Pangilinan J."/>
            <person name="Riley R."/>
            <person name="Labutti K."/>
            <person name="Andreopoulos B."/>
            <person name="Lipzen A."/>
            <person name="Chen C."/>
            <person name="Yanf M."/>
            <person name="Daum C."/>
            <person name="Ng V."/>
            <person name="Clum A."/>
            <person name="Steindorff A."/>
            <person name="Ohm R."/>
            <person name="Martin F."/>
            <person name="Silar P."/>
            <person name="Natvig D."/>
            <person name="Lalanne C."/>
            <person name="Gautier V."/>
            <person name="Ament-Velasquez S.L."/>
            <person name="Kruys A."/>
            <person name="Hutchinson M.I."/>
            <person name="Powell A.J."/>
            <person name="Barry K."/>
            <person name="Miller A.N."/>
            <person name="Grigoriev I.V."/>
            <person name="Debuchy R."/>
            <person name="Gladieux P."/>
            <person name="Thoren M.H."/>
            <person name="Johannesson H."/>
        </authorList>
    </citation>
    <scope>NUCLEOTIDE SEQUENCE</scope>
    <source>
        <strain evidence="11">CBS 314.62</strain>
    </source>
</reference>
<proteinExistence type="inferred from homology"/>
<evidence type="ECO:0000256" key="5">
    <source>
        <dbReference type="ARBA" id="ARBA00022827"/>
    </source>
</evidence>
<dbReference type="EMBL" id="JAULSO010000003">
    <property type="protein sequence ID" value="KAK3685587.1"/>
    <property type="molecule type" value="Genomic_DNA"/>
</dbReference>
<dbReference type="PANTHER" id="PTHR19370:SF189">
    <property type="entry name" value="CYTOCHROME C MITOCHONDRIAL IMPORT FACTOR CYC2"/>
    <property type="match status" value="1"/>
</dbReference>
<evidence type="ECO:0000313" key="11">
    <source>
        <dbReference type="EMBL" id="KAK3685587.1"/>
    </source>
</evidence>
<dbReference type="InterPro" id="IPR008333">
    <property type="entry name" value="Cbr1-like_FAD-bd_dom"/>
</dbReference>
<keyword evidence="5 8" id="KW-0274">FAD</keyword>
<evidence type="ECO:0000259" key="10">
    <source>
        <dbReference type="PROSITE" id="PS51384"/>
    </source>
</evidence>
<dbReference type="GO" id="GO:0005739">
    <property type="term" value="C:mitochondrion"/>
    <property type="evidence" value="ECO:0007669"/>
    <property type="project" value="TreeGrafter"/>
</dbReference>
<dbReference type="InterPro" id="IPR001433">
    <property type="entry name" value="OxRdtase_FAD/NAD-bd"/>
</dbReference>
<dbReference type="GO" id="GO:0016491">
    <property type="term" value="F:oxidoreductase activity"/>
    <property type="evidence" value="ECO:0007669"/>
    <property type="project" value="UniProtKB-KW"/>
</dbReference>
<feature type="compositionally biased region" description="Low complexity" evidence="9">
    <location>
        <begin position="27"/>
        <end position="46"/>
    </location>
</feature>
<evidence type="ECO:0000313" key="12">
    <source>
        <dbReference type="Proteomes" id="UP001270362"/>
    </source>
</evidence>
<feature type="binding site" evidence="8">
    <location>
        <position position="265"/>
    </location>
    <ligand>
        <name>FAD</name>
        <dbReference type="ChEBI" id="CHEBI:57692"/>
    </ligand>
</feature>
<evidence type="ECO:0000256" key="8">
    <source>
        <dbReference type="PIRSR" id="PIRSR601834-1"/>
    </source>
</evidence>
<evidence type="ECO:0000256" key="9">
    <source>
        <dbReference type="SAM" id="MobiDB-lite"/>
    </source>
</evidence>
<dbReference type="Pfam" id="PF00970">
    <property type="entry name" value="FAD_binding_6"/>
    <property type="match status" value="1"/>
</dbReference>
<evidence type="ECO:0000256" key="4">
    <source>
        <dbReference type="ARBA" id="ARBA00022630"/>
    </source>
</evidence>
<dbReference type="SUPFAM" id="SSF52343">
    <property type="entry name" value="Ferredoxin reductase-like, C-terminal NADP-linked domain"/>
    <property type="match status" value="1"/>
</dbReference>
<protein>
    <recommendedName>
        <fullName evidence="10">FAD-binding FR-type domain-containing protein</fullName>
    </recommendedName>
</protein>
<evidence type="ECO:0000256" key="3">
    <source>
        <dbReference type="ARBA" id="ARBA00006105"/>
    </source>
</evidence>
<dbReference type="Gene3D" id="2.40.30.10">
    <property type="entry name" value="Translation factors"/>
    <property type="match status" value="1"/>
</dbReference>
<dbReference type="Proteomes" id="UP001270362">
    <property type="component" value="Unassembled WGS sequence"/>
</dbReference>
<keyword evidence="12" id="KW-1185">Reference proteome</keyword>
<accession>A0AAE0X5X6</accession>
<dbReference type="Gene3D" id="3.40.50.80">
    <property type="entry name" value="Nucleotide-binding domain of ferredoxin-NADP reductase (FNR) module"/>
    <property type="match status" value="1"/>
</dbReference>
<keyword evidence="6" id="KW-0560">Oxidoreductase</keyword>
<dbReference type="GO" id="GO:0016020">
    <property type="term" value="C:membrane"/>
    <property type="evidence" value="ECO:0007669"/>
    <property type="project" value="UniProtKB-SubCell"/>
</dbReference>
<reference evidence="11" key="1">
    <citation type="journal article" date="2023" name="Mol. Phylogenet. Evol.">
        <title>Genome-scale phylogeny and comparative genomics of the fungal order Sordariales.</title>
        <authorList>
            <person name="Hensen N."/>
            <person name="Bonometti L."/>
            <person name="Westerberg I."/>
            <person name="Brannstrom I.O."/>
            <person name="Guillou S."/>
            <person name="Cros-Aarteil S."/>
            <person name="Calhoun S."/>
            <person name="Haridas S."/>
            <person name="Kuo A."/>
            <person name="Mondo S."/>
            <person name="Pangilinan J."/>
            <person name="Riley R."/>
            <person name="LaButti K."/>
            <person name="Andreopoulos B."/>
            <person name="Lipzen A."/>
            <person name="Chen C."/>
            <person name="Yan M."/>
            <person name="Daum C."/>
            <person name="Ng V."/>
            <person name="Clum A."/>
            <person name="Steindorff A."/>
            <person name="Ohm R.A."/>
            <person name="Martin F."/>
            <person name="Silar P."/>
            <person name="Natvig D.O."/>
            <person name="Lalanne C."/>
            <person name="Gautier V."/>
            <person name="Ament-Velasquez S.L."/>
            <person name="Kruys A."/>
            <person name="Hutchinson M.I."/>
            <person name="Powell A.J."/>
            <person name="Barry K."/>
            <person name="Miller A.N."/>
            <person name="Grigoriev I.V."/>
            <person name="Debuchy R."/>
            <person name="Gladieux P."/>
            <person name="Hiltunen Thoren M."/>
            <person name="Johannesson H."/>
        </authorList>
    </citation>
    <scope>NUCLEOTIDE SEQUENCE</scope>
    <source>
        <strain evidence="11">CBS 314.62</strain>
    </source>
</reference>
<feature type="compositionally biased region" description="Low complexity" evidence="9">
    <location>
        <begin position="103"/>
        <end position="112"/>
    </location>
</feature>
<comment type="similarity">
    <text evidence="3">Belongs to the flavoprotein pyridine nucleotide cytochrome reductase family.</text>
</comment>
<evidence type="ECO:0000256" key="2">
    <source>
        <dbReference type="ARBA" id="ARBA00004370"/>
    </source>
</evidence>
<dbReference type="AlphaFoldDB" id="A0AAE0X5X6"/>
<gene>
    <name evidence="11" type="ORF">B0T22DRAFT_222907</name>
</gene>
<comment type="caution">
    <text evidence="11">The sequence shown here is derived from an EMBL/GenBank/DDBJ whole genome shotgun (WGS) entry which is preliminary data.</text>
</comment>
<feature type="region of interest" description="Disordered" evidence="9">
    <location>
        <begin position="12"/>
        <end position="134"/>
    </location>
</feature>
<dbReference type="SUPFAM" id="SSF63380">
    <property type="entry name" value="Riboflavin synthase domain-like"/>
    <property type="match status" value="1"/>
</dbReference>